<dbReference type="EMBL" id="FXZK01000001">
    <property type="protein sequence ID" value="SMY06957.1"/>
    <property type="molecule type" value="Genomic_DNA"/>
</dbReference>
<dbReference type="Gene3D" id="1.10.150.130">
    <property type="match status" value="1"/>
</dbReference>
<dbReference type="OrthoDB" id="6388170at2"/>
<dbReference type="InterPro" id="IPR025166">
    <property type="entry name" value="Integrase_DNA_bind_dom"/>
</dbReference>
<sequence length="391" mass="43407">MPKQRLSKSIVDQLEALDTETVYWDAALPGFGVRIKPSGSKSYVVQYRVRSSGRSRRKTIGQHGPLMSFAQARSIATGLLSDVVRGGDPVAEARAIRVAPTVQDLCNQYLEAHAIPKKRPKSVANDRSMIDRLILPEMAAHKVSEVGHKDIQSFHNSLKATPYQANRALSLLSKMFELAIKWGMRSDNPAKGIGKFQEEKRHRWLSQDELNRLGQALDRHPNQTAANAIRLQLLTGARIGEVLTAKWSDFDLDRGVWIKPSHHTKQKRTEHLPLSSAAVTLLSGVMSNRAGSDFVFPGRSGDKPMIDLKKFWRSVLSVAEISDYRIHDNRHTYASQLVSNGASLAIVGRLLGHTNPMTTQRYAHIADDPLRAATEVMVGKMKLTVSVNKGT</sequence>
<keyword evidence="4" id="KW-0233">DNA recombination</keyword>
<dbReference type="Proteomes" id="UP000201613">
    <property type="component" value="Unassembled WGS sequence"/>
</dbReference>
<dbReference type="Pfam" id="PF14659">
    <property type="entry name" value="Phage_int_SAM_3"/>
    <property type="match status" value="1"/>
</dbReference>
<evidence type="ECO:0000259" key="7">
    <source>
        <dbReference type="PROSITE" id="PS51900"/>
    </source>
</evidence>
<dbReference type="InterPro" id="IPR010998">
    <property type="entry name" value="Integrase_recombinase_N"/>
</dbReference>
<evidence type="ECO:0000256" key="5">
    <source>
        <dbReference type="PROSITE-ProRule" id="PRU01248"/>
    </source>
</evidence>
<dbReference type="InterPro" id="IPR004107">
    <property type="entry name" value="Integrase_SAM-like_N"/>
</dbReference>
<keyword evidence="2" id="KW-0229">DNA integration</keyword>
<dbReference type="RefSeq" id="WP_093991069.1">
    <property type="nucleotide sequence ID" value="NZ_FXZK01000001.1"/>
</dbReference>
<evidence type="ECO:0000256" key="3">
    <source>
        <dbReference type="ARBA" id="ARBA00023125"/>
    </source>
</evidence>
<dbReference type="GO" id="GO:0015074">
    <property type="term" value="P:DNA integration"/>
    <property type="evidence" value="ECO:0007669"/>
    <property type="project" value="UniProtKB-KW"/>
</dbReference>
<gene>
    <name evidence="8" type="primary">xerD_1</name>
    <name evidence="8" type="ORF">LOM8899_01087</name>
</gene>
<evidence type="ECO:0000256" key="4">
    <source>
        <dbReference type="ARBA" id="ARBA00023172"/>
    </source>
</evidence>
<dbReference type="AlphaFoldDB" id="A0A238LB51"/>
<dbReference type="Pfam" id="PF00589">
    <property type="entry name" value="Phage_integrase"/>
    <property type="match status" value="1"/>
</dbReference>
<dbReference type="CDD" id="cd00796">
    <property type="entry name" value="INT_Rci_Hp1_C"/>
    <property type="match status" value="1"/>
</dbReference>
<organism evidence="8 9">
    <name type="scientific">Flavimaricola marinus</name>
    <dbReference type="NCBI Taxonomy" id="1819565"/>
    <lineage>
        <taxon>Bacteria</taxon>
        <taxon>Pseudomonadati</taxon>
        <taxon>Pseudomonadota</taxon>
        <taxon>Alphaproteobacteria</taxon>
        <taxon>Rhodobacterales</taxon>
        <taxon>Paracoccaceae</taxon>
        <taxon>Flavimaricola</taxon>
    </lineage>
</organism>
<protein>
    <submittedName>
        <fullName evidence="8">Tyrosine recombinase XerD</fullName>
    </submittedName>
</protein>
<feature type="domain" description="Tyr recombinase" evidence="6">
    <location>
        <begin position="200"/>
        <end position="375"/>
    </location>
</feature>
<dbReference type="Gene3D" id="1.10.443.10">
    <property type="entry name" value="Intergrase catalytic core"/>
    <property type="match status" value="1"/>
</dbReference>
<dbReference type="Pfam" id="PF13356">
    <property type="entry name" value="Arm-DNA-bind_3"/>
    <property type="match status" value="1"/>
</dbReference>
<reference evidence="8 9" key="1">
    <citation type="submission" date="2017-05" db="EMBL/GenBank/DDBJ databases">
        <authorList>
            <person name="Song R."/>
            <person name="Chenine A.L."/>
            <person name="Ruprecht R.M."/>
        </authorList>
    </citation>
    <scope>NUCLEOTIDE SEQUENCE [LARGE SCALE GENOMIC DNA]</scope>
    <source>
        <strain evidence="8 9">CECT 8899</strain>
    </source>
</reference>
<evidence type="ECO:0000313" key="8">
    <source>
        <dbReference type="EMBL" id="SMY06957.1"/>
    </source>
</evidence>
<evidence type="ECO:0000313" key="9">
    <source>
        <dbReference type="Proteomes" id="UP000201613"/>
    </source>
</evidence>
<feature type="domain" description="Core-binding (CB)" evidence="7">
    <location>
        <begin position="100"/>
        <end position="180"/>
    </location>
</feature>
<dbReference type="InterPro" id="IPR013762">
    <property type="entry name" value="Integrase-like_cat_sf"/>
</dbReference>
<dbReference type="InterPro" id="IPR044068">
    <property type="entry name" value="CB"/>
</dbReference>
<dbReference type="InterPro" id="IPR050808">
    <property type="entry name" value="Phage_Integrase"/>
</dbReference>
<dbReference type="Gene3D" id="3.30.160.390">
    <property type="entry name" value="Integrase, DNA-binding domain"/>
    <property type="match status" value="1"/>
</dbReference>
<name>A0A238LB51_9RHOB</name>
<dbReference type="PANTHER" id="PTHR30629">
    <property type="entry name" value="PROPHAGE INTEGRASE"/>
    <property type="match status" value="1"/>
</dbReference>
<dbReference type="InterPro" id="IPR038488">
    <property type="entry name" value="Integrase_DNA-bd_sf"/>
</dbReference>
<dbReference type="InterPro" id="IPR011010">
    <property type="entry name" value="DNA_brk_join_enz"/>
</dbReference>
<evidence type="ECO:0000259" key="6">
    <source>
        <dbReference type="PROSITE" id="PS51898"/>
    </source>
</evidence>
<dbReference type="InterPro" id="IPR002104">
    <property type="entry name" value="Integrase_catalytic"/>
</dbReference>
<evidence type="ECO:0000256" key="1">
    <source>
        <dbReference type="ARBA" id="ARBA00008857"/>
    </source>
</evidence>
<accession>A0A238LB51</accession>
<dbReference type="GO" id="GO:0003677">
    <property type="term" value="F:DNA binding"/>
    <property type="evidence" value="ECO:0007669"/>
    <property type="project" value="UniProtKB-UniRule"/>
</dbReference>
<dbReference type="PROSITE" id="PS51900">
    <property type="entry name" value="CB"/>
    <property type="match status" value="1"/>
</dbReference>
<dbReference type="GO" id="GO:0006310">
    <property type="term" value="P:DNA recombination"/>
    <property type="evidence" value="ECO:0007669"/>
    <property type="project" value="UniProtKB-KW"/>
</dbReference>
<dbReference type="PANTHER" id="PTHR30629:SF2">
    <property type="entry name" value="PROPHAGE INTEGRASE INTS-RELATED"/>
    <property type="match status" value="1"/>
</dbReference>
<keyword evidence="3 5" id="KW-0238">DNA-binding</keyword>
<keyword evidence="9" id="KW-1185">Reference proteome</keyword>
<dbReference type="PROSITE" id="PS51898">
    <property type="entry name" value="TYR_RECOMBINASE"/>
    <property type="match status" value="1"/>
</dbReference>
<evidence type="ECO:0000256" key="2">
    <source>
        <dbReference type="ARBA" id="ARBA00022908"/>
    </source>
</evidence>
<comment type="similarity">
    <text evidence="1">Belongs to the 'phage' integrase family.</text>
</comment>
<proteinExistence type="inferred from homology"/>
<dbReference type="SUPFAM" id="SSF56349">
    <property type="entry name" value="DNA breaking-rejoining enzymes"/>
    <property type="match status" value="1"/>
</dbReference>